<comment type="caution">
    <text evidence="2">The sequence shown here is derived from an EMBL/GenBank/DDBJ whole genome shotgun (WGS) entry which is preliminary data.</text>
</comment>
<proteinExistence type="predicted"/>
<organism evidence="2 3">
    <name type="scientific">Acidocella aromatica</name>
    <dbReference type="NCBI Taxonomy" id="1303579"/>
    <lineage>
        <taxon>Bacteria</taxon>
        <taxon>Pseudomonadati</taxon>
        <taxon>Pseudomonadota</taxon>
        <taxon>Alphaproteobacteria</taxon>
        <taxon>Acetobacterales</taxon>
        <taxon>Acidocellaceae</taxon>
        <taxon>Acidocella</taxon>
    </lineage>
</organism>
<keyword evidence="1" id="KW-1133">Transmembrane helix</keyword>
<dbReference type="EMBL" id="JACHFJ010000003">
    <property type="protein sequence ID" value="MBB5372689.1"/>
    <property type="molecule type" value="Genomic_DNA"/>
</dbReference>
<reference evidence="2 3" key="1">
    <citation type="submission" date="2020-08" db="EMBL/GenBank/DDBJ databases">
        <title>Genomic Encyclopedia of Type Strains, Phase IV (KMG-IV): sequencing the most valuable type-strain genomes for metagenomic binning, comparative biology and taxonomic classification.</title>
        <authorList>
            <person name="Goeker M."/>
        </authorList>
    </citation>
    <scope>NUCLEOTIDE SEQUENCE [LARGE SCALE GENOMIC DNA]</scope>
    <source>
        <strain evidence="2 3">DSM 27026</strain>
    </source>
</reference>
<name>A0A840VKC0_9PROT</name>
<evidence type="ECO:0000256" key="1">
    <source>
        <dbReference type="SAM" id="Phobius"/>
    </source>
</evidence>
<accession>A0A840VKC0</accession>
<keyword evidence="1" id="KW-0812">Transmembrane</keyword>
<dbReference type="AlphaFoldDB" id="A0A840VKC0"/>
<feature type="transmembrane region" description="Helical" evidence="1">
    <location>
        <begin position="43"/>
        <end position="61"/>
    </location>
</feature>
<dbReference type="RefSeq" id="WP_183265720.1">
    <property type="nucleotide sequence ID" value="NZ_JACHFJ010000003.1"/>
</dbReference>
<keyword evidence="1" id="KW-0472">Membrane</keyword>
<evidence type="ECO:0000313" key="3">
    <source>
        <dbReference type="Proteomes" id="UP000553706"/>
    </source>
</evidence>
<sequence length="63" mass="6877">MMNLFAKFLRDRSAKHLGSGFIPGPGDTEMYSHPDDSHEKTGLVPPLLIALILSLLVLAHLGH</sequence>
<evidence type="ECO:0000313" key="2">
    <source>
        <dbReference type="EMBL" id="MBB5372689.1"/>
    </source>
</evidence>
<protein>
    <submittedName>
        <fullName evidence="2">Uncharacterized protein</fullName>
    </submittedName>
</protein>
<gene>
    <name evidence="2" type="ORF">HNP71_000940</name>
</gene>
<dbReference type="Proteomes" id="UP000553706">
    <property type="component" value="Unassembled WGS sequence"/>
</dbReference>
<keyword evidence="3" id="KW-1185">Reference proteome</keyword>